<dbReference type="InterPro" id="IPR000189">
    <property type="entry name" value="Transglyc_AS"/>
</dbReference>
<dbReference type="Gene3D" id="1.10.530.10">
    <property type="match status" value="1"/>
</dbReference>
<dbReference type="GO" id="GO:0000270">
    <property type="term" value="P:peptidoglycan metabolic process"/>
    <property type="evidence" value="ECO:0007669"/>
    <property type="project" value="InterPro"/>
</dbReference>
<dbReference type="EMBL" id="BDJL01000041">
    <property type="protein sequence ID" value="GAV25461.1"/>
    <property type="molecule type" value="Genomic_DNA"/>
</dbReference>
<dbReference type="CDD" id="cd00254">
    <property type="entry name" value="LT-like"/>
    <property type="match status" value="1"/>
</dbReference>
<evidence type="ECO:0000313" key="4">
    <source>
        <dbReference type="Proteomes" id="UP000187338"/>
    </source>
</evidence>
<dbReference type="InterPro" id="IPR023346">
    <property type="entry name" value="Lysozyme-like_dom_sf"/>
</dbReference>
<dbReference type="SUPFAM" id="SSF53955">
    <property type="entry name" value="Lysozyme-like"/>
    <property type="match status" value="1"/>
</dbReference>
<feature type="domain" description="Transglycosylase SLT" evidence="2">
    <location>
        <begin position="62"/>
        <end position="167"/>
    </location>
</feature>
<dbReference type="PANTHER" id="PTHR37423">
    <property type="entry name" value="SOLUBLE LYTIC MUREIN TRANSGLYCOSYLASE-RELATED"/>
    <property type="match status" value="1"/>
</dbReference>
<proteinExistence type="inferred from homology"/>
<keyword evidence="4" id="KW-1185">Reference proteome</keyword>
<dbReference type="GO" id="GO:0008933">
    <property type="term" value="F:peptidoglycan lytic transglycosylase activity"/>
    <property type="evidence" value="ECO:0007669"/>
    <property type="project" value="InterPro"/>
</dbReference>
<dbReference type="PANTHER" id="PTHR37423:SF2">
    <property type="entry name" value="MEMBRANE-BOUND LYTIC MUREIN TRANSGLYCOSYLASE C"/>
    <property type="match status" value="1"/>
</dbReference>
<evidence type="ECO:0000259" key="2">
    <source>
        <dbReference type="Pfam" id="PF01464"/>
    </source>
</evidence>
<accession>A0A1L8D302</accession>
<dbReference type="GO" id="GO:0016020">
    <property type="term" value="C:membrane"/>
    <property type="evidence" value="ECO:0007669"/>
    <property type="project" value="InterPro"/>
</dbReference>
<reference evidence="4" key="1">
    <citation type="submission" date="2016-12" db="EMBL/GenBank/DDBJ databases">
        <title>Draft Genome Sequences od Carboxydothermus pertinax and islandicus, Hydrogenogenic Carboxydotrophic Bacteria.</title>
        <authorList>
            <person name="Fukuyama Y."/>
            <person name="Ohmae K."/>
            <person name="Yoneda Y."/>
            <person name="Yoshida T."/>
            <person name="Sako Y."/>
        </authorList>
    </citation>
    <scope>NUCLEOTIDE SEQUENCE [LARGE SCALE GENOMIC DNA]</scope>
    <source>
        <strain evidence="4">SET</strain>
    </source>
</reference>
<dbReference type="OrthoDB" id="9815002at2"/>
<dbReference type="Proteomes" id="UP000187338">
    <property type="component" value="Unassembled WGS sequence"/>
</dbReference>
<protein>
    <submittedName>
        <fullName evidence="3">Transglycosylase</fullName>
    </submittedName>
</protein>
<evidence type="ECO:0000313" key="3">
    <source>
        <dbReference type="EMBL" id="GAV25461.1"/>
    </source>
</evidence>
<name>A0A1L8D302_9THEO</name>
<dbReference type="Pfam" id="PF01464">
    <property type="entry name" value="SLT"/>
    <property type="match status" value="1"/>
</dbReference>
<gene>
    <name evidence="3" type="ORF">ciss_13940</name>
</gene>
<dbReference type="InterPro" id="IPR008258">
    <property type="entry name" value="Transglycosylase_SLT_dom_1"/>
</dbReference>
<sequence>MIDLTPLLTYYYLTLLTQILEQMEGFKALSSTEAPKSLNFADLVVAKQETALSPSENKIAEMVRELSQKYEVPYSLVMAVIKQESNFNPNATSPRGAMGLMQLMPGTARMLGVENPYDPRENLEGGIKYLKSLLDRFGDVELALAAYNAGPGNVKKYSGIPPFAETKDYVQKVLKWQKFYQGDERNDSLRTV</sequence>
<dbReference type="STRING" id="661089.ciss_13940"/>
<evidence type="ECO:0000256" key="1">
    <source>
        <dbReference type="ARBA" id="ARBA00007734"/>
    </source>
</evidence>
<comment type="similarity">
    <text evidence="1">Belongs to the transglycosylase Slt family.</text>
</comment>
<dbReference type="RefSeq" id="WP_075865618.1">
    <property type="nucleotide sequence ID" value="NZ_BDJL01000041.1"/>
</dbReference>
<dbReference type="PROSITE" id="PS00922">
    <property type="entry name" value="TRANSGLYCOSYLASE"/>
    <property type="match status" value="1"/>
</dbReference>
<organism evidence="3 4">
    <name type="scientific">Carboxydothermus islandicus</name>
    <dbReference type="NCBI Taxonomy" id="661089"/>
    <lineage>
        <taxon>Bacteria</taxon>
        <taxon>Bacillati</taxon>
        <taxon>Bacillota</taxon>
        <taxon>Clostridia</taxon>
        <taxon>Thermoanaerobacterales</taxon>
        <taxon>Thermoanaerobacteraceae</taxon>
        <taxon>Carboxydothermus</taxon>
    </lineage>
</organism>
<comment type="caution">
    <text evidence="3">The sequence shown here is derived from an EMBL/GenBank/DDBJ whole genome shotgun (WGS) entry which is preliminary data.</text>
</comment>
<dbReference type="AlphaFoldDB" id="A0A1L8D302"/>